<dbReference type="EMBL" id="BOPV01000001">
    <property type="protein sequence ID" value="GIL39072.1"/>
    <property type="molecule type" value="Genomic_DNA"/>
</dbReference>
<dbReference type="InterPro" id="IPR005000">
    <property type="entry name" value="Aldolase/citrate-lyase_domain"/>
</dbReference>
<dbReference type="GO" id="GO:0005737">
    <property type="term" value="C:cytoplasm"/>
    <property type="evidence" value="ECO:0007669"/>
    <property type="project" value="TreeGrafter"/>
</dbReference>
<evidence type="ECO:0000256" key="3">
    <source>
        <dbReference type="ARBA" id="ARBA00023239"/>
    </source>
</evidence>
<keyword evidence="2" id="KW-0479">Metal-binding</keyword>
<dbReference type="Pfam" id="PF03328">
    <property type="entry name" value="HpcH_HpaI"/>
    <property type="match status" value="1"/>
</dbReference>
<dbReference type="AlphaFoldDB" id="A0A8S8XAK2"/>
<dbReference type="SUPFAM" id="SSF51621">
    <property type="entry name" value="Phosphoenolpyruvate/pyruvate domain"/>
    <property type="match status" value="1"/>
</dbReference>
<organism evidence="5 6">
    <name type="scientific">Roseiterribacter gracilis</name>
    <dbReference type="NCBI Taxonomy" id="2812848"/>
    <lineage>
        <taxon>Bacteria</taxon>
        <taxon>Pseudomonadati</taxon>
        <taxon>Pseudomonadota</taxon>
        <taxon>Alphaproteobacteria</taxon>
        <taxon>Rhodospirillales</taxon>
        <taxon>Roseiterribacteraceae</taxon>
        <taxon>Roseiterribacter</taxon>
    </lineage>
</organism>
<evidence type="ECO:0000256" key="1">
    <source>
        <dbReference type="ARBA" id="ARBA00005568"/>
    </source>
</evidence>
<name>A0A8S8XAK2_9PROT</name>
<keyword evidence="3" id="KW-0456">Lyase</keyword>
<gene>
    <name evidence="5" type="primary">hpcH</name>
    <name evidence="5" type="ORF">TMPK1_13090</name>
</gene>
<dbReference type="RefSeq" id="WP_420242171.1">
    <property type="nucleotide sequence ID" value="NZ_BOPV01000001.1"/>
</dbReference>
<evidence type="ECO:0000259" key="4">
    <source>
        <dbReference type="Pfam" id="PF03328"/>
    </source>
</evidence>
<comment type="caution">
    <text evidence="5">The sequence shown here is derived from an EMBL/GenBank/DDBJ whole genome shotgun (WGS) entry which is preliminary data.</text>
</comment>
<protein>
    <submittedName>
        <fullName evidence="5">2,4-dihydroxyhept-2-ene-1,7-dioic acid aldolase</fullName>
    </submittedName>
</protein>
<dbReference type="GO" id="GO:0046872">
    <property type="term" value="F:metal ion binding"/>
    <property type="evidence" value="ECO:0007669"/>
    <property type="project" value="UniProtKB-KW"/>
</dbReference>
<comment type="similarity">
    <text evidence="1">Belongs to the HpcH/HpaI aldolase family.</text>
</comment>
<dbReference type="Proteomes" id="UP000681075">
    <property type="component" value="Unassembled WGS sequence"/>
</dbReference>
<feature type="domain" description="HpcH/HpaI aldolase/citrate lyase" evidence="4">
    <location>
        <begin position="20"/>
        <end position="241"/>
    </location>
</feature>
<keyword evidence="6" id="KW-1185">Reference proteome</keyword>
<dbReference type="GO" id="GO:0016832">
    <property type="term" value="F:aldehyde-lyase activity"/>
    <property type="evidence" value="ECO:0007669"/>
    <property type="project" value="TreeGrafter"/>
</dbReference>
<dbReference type="InterPro" id="IPR050251">
    <property type="entry name" value="HpcH-HpaI_aldolase"/>
</dbReference>
<dbReference type="Gene3D" id="3.20.20.60">
    <property type="entry name" value="Phosphoenolpyruvate-binding domains"/>
    <property type="match status" value="1"/>
</dbReference>
<sequence>MRSNRLRALHAERKLILSAWLSIPSSYAAEVIAHLGFDAVTIDLQHGMIGFDAAVPMLQAISTSNAIPLVRPSRNDPAEIMKLLDAGAYGVICPMISTREDAERLVSTCRYPPTGTRSFGPARGLLYGGMDYLSGADKEMLVLAMIETEVAIANLDAIVATPGLDGIFIGPNDLALALGRSPKPEHDDPFVIERVEHIRKTAAAKGLMTGIFCSGPAGAVQRVQQGFDLITPGNDVMFLRNVLNSAMAEIRGAKRPEPSSTGY</sequence>
<evidence type="ECO:0000256" key="2">
    <source>
        <dbReference type="ARBA" id="ARBA00022723"/>
    </source>
</evidence>
<dbReference type="InterPro" id="IPR040442">
    <property type="entry name" value="Pyrv_kinase-like_dom_sf"/>
</dbReference>
<accession>A0A8S8XAK2</accession>
<evidence type="ECO:0000313" key="6">
    <source>
        <dbReference type="Proteomes" id="UP000681075"/>
    </source>
</evidence>
<evidence type="ECO:0000313" key="5">
    <source>
        <dbReference type="EMBL" id="GIL39072.1"/>
    </source>
</evidence>
<reference evidence="5" key="1">
    <citation type="submission" date="2021-02" db="EMBL/GenBank/DDBJ databases">
        <title>Genome sequence of Rhodospirillales sp. strain TMPK1 isolated from soil.</title>
        <authorList>
            <person name="Nakai R."/>
            <person name="Kusada H."/>
            <person name="Tamaki H."/>
        </authorList>
    </citation>
    <scope>NUCLEOTIDE SEQUENCE</scope>
    <source>
        <strain evidence="5">TMPK1</strain>
    </source>
</reference>
<proteinExistence type="inferred from homology"/>
<dbReference type="PANTHER" id="PTHR30502:SF0">
    <property type="entry name" value="PHOSPHOENOLPYRUVATE CARBOXYLASE FAMILY PROTEIN"/>
    <property type="match status" value="1"/>
</dbReference>
<dbReference type="InterPro" id="IPR015813">
    <property type="entry name" value="Pyrv/PenolPyrv_kinase-like_dom"/>
</dbReference>
<dbReference type="PANTHER" id="PTHR30502">
    <property type="entry name" value="2-KETO-3-DEOXY-L-RHAMNONATE ALDOLASE"/>
    <property type="match status" value="1"/>
</dbReference>